<sequence length="324" mass="37007">MSSPKLPTAIFLMGPTASGKTDLAIALRYHLPVEIISVDSAQIYRHLNIGSAKPDAQTLSRHPHRLIDIRDPAESYSVADFINDARIQMTEITASGRIPLLVGGSMLYFKILLEGLSDLPEADQNVRKKIQQRADIEGWPSLYEELRQIDPKTAARLHPNHSQRIQRALEVYQLTGESMSKLQARSGDNGIENDYEIIQIALLANSRSLLHQRIETRFHQMMEQGFELEVKALYQRNDLNIDLPAMRSAGYRQLWQYFDGDLRLDQSIDSAITTSRQLAKRQITWLRKWSDAHQIYIDNGKEFLSSENLCKQCLKILEDVPILK</sequence>
<dbReference type="Gene3D" id="1.10.20.140">
    <property type="match status" value="1"/>
</dbReference>
<evidence type="ECO:0000256" key="6">
    <source>
        <dbReference type="ARBA" id="ARBA00022741"/>
    </source>
</evidence>
<keyword evidence="7 10" id="KW-0067">ATP-binding</keyword>
<dbReference type="PANTHER" id="PTHR11088:SF60">
    <property type="entry name" value="TRNA DIMETHYLALLYLTRANSFERASE"/>
    <property type="match status" value="1"/>
</dbReference>
<dbReference type="GO" id="GO:0052381">
    <property type="term" value="F:tRNA dimethylallyltransferase activity"/>
    <property type="evidence" value="ECO:0007669"/>
    <property type="project" value="UniProtKB-UniRule"/>
</dbReference>
<evidence type="ECO:0000256" key="4">
    <source>
        <dbReference type="ARBA" id="ARBA00022679"/>
    </source>
</evidence>
<feature type="binding site" evidence="10">
    <location>
        <begin position="14"/>
        <end position="21"/>
    </location>
    <ligand>
        <name>ATP</name>
        <dbReference type="ChEBI" id="CHEBI:30616"/>
    </ligand>
</feature>
<comment type="subunit">
    <text evidence="10">Monomer.</text>
</comment>
<evidence type="ECO:0000256" key="1">
    <source>
        <dbReference type="ARBA" id="ARBA00001946"/>
    </source>
</evidence>
<keyword evidence="8 10" id="KW-0460">Magnesium</keyword>
<dbReference type="InterPro" id="IPR039657">
    <property type="entry name" value="Dimethylallyltransferase"/>
</dbReference>
<reference evidence="14 15" key="1">
    <citation type="submission" date="2019-02" db="EMBL/GenBank/DDBJ databases">
        <title>Prokaryotic population dynamics and viral predation in marine succession experiment using metagenomics: the confinement effect.</title>
        <authorList>
            <person name="Haro-Moreno J.M."/>
            <person name="Rodriguez-Valera F."/>
            <person name="Lopez-Perez M."/>
        </authorList>
    </citation>
    <scope>NUCLEOTIDE SEQUENCE [LARGE SCALE GENOMIC DNA]</scope>
    <source>
        <strain evidence="14">MED-G170</strain>
    </source>
</reference>
<comment type="function">
    <text evidence="2 10 12">Catalyzes the transfer of a dimethylallyl group onto the adenine at position 37 in tRNAs that read codons beginning with uridine, leading to the formation of N6-(dimethylallyl)adenosine (i(6)A).</text>
</comment>
<evidence type="ECO:0000256" key="10">
    <source>
        <dbReference type="HAMAP-Rule" id="MF_00185"/>
    </source>
</evidence>
<feature type="site" description="Interaction with substrate tRNA" evidence="10">
    <location>
        <position position="105"/>
    </location>
</feature>
<comment type="caution">
    <text evidence="14">The sequence shown here is derived from an EMBL/GenBank/DDBJ whole genome shotgun (WGS) entry which is preliminary data.</text>
</comment>
<evidence type="ECO:0000256" key="13">
    <source>
        <dbReference type="RuleBase" id="RU003785"/>
    </source>
</evidence>
<dbReference type="EMBL" id="SHBP01000001">
    <property type="protein sequence ID" value="RZO22908.1"/>
    <property type="molecule type" value="Genomic_DNA"/>
</dbReference>
<evidence type="ECO:0000256" key="12">
    <source>
        <dbReference type="RuleBase" id="RU003784"/>
    </source>
</evidence>
<dbReference type="Gene3D" id="3.40.50.300">
    <property type="entry name" value="P-loop containing nucleotide triphosphate hydrolases"/>
    <property type="match status" value="1"/>
</dbReference>
<dbReference type="Proteomes" id="UP000315889">
    <property type="component" value="Unassembled WGS sequence"/>
</dbReference>
<keyword evidence="4 10" id="KW-0808">Transferase</keyword>
<dbReference type="InterPro" id="IPR018022">
    <property type="entry name" value="IPT"/>
</dbReference>
<evidence type="ECO:0000256" key="9">
    <source>
        <dbReference type="ARBA" id="ARBA00049563"/>
    </source>
</evidence>
<comment type="cofactor">
    <cofactor evidence="1 10">
        <name>Mg(2+)</name>
        <dbReference type="ChEBI" id="CHEBI:18420"/>
    </cofactor>
</comment>
<dbReference type="NCBIfam" id="TIGR00174">
    <property type="entry name" value="miaA"/>
    <property type="match status" value="1"/>
</dbReference>
<dbReference type="FunFam" id="1.10.20.140:FF:000001">
    <property type="entry name" value="tRNA dimethylallyltransferase"/>
    <property type="match status" value="1"/>
</dbReference>
<name>A0A520MNW4_9GAMM</name>
<evidence type="ECO:0000313" key="14">
    <source>
        <dbReference type="EMBL" id="RZO22908.1"/>
    </source>
</evidence>
<comment type="similarity">
    <text evidence="3 10 13">Belongs to the IPP transferase family.</text>
</comment>
<evidence type="ECO:0000256" key="8">
    <source>
        <dbReference type="ARBA" id="ARBA00022842"/>
    </source>
</evidence>
<protein>
    <recommendedName>
        <fullName evidence="10">tRNA dimethylallyltransferase</fullName>
        <ecNumber evidence="10">2.5.1.75</ecNumber>
    </recommendedName>
    <alternativeName>
        <fullName evidence="10">Dimethylallyl diphosphate:tRNA dimethylallyltransferase</fullName>
        <shortName evidence="10">DMAPP:tRNA dimethylallyltransferase</shortName>
        <shortName evidence="10">DMATase</shortName>
    </alternativeName>
    <alternativeName>
        <fullName evidence="10">Isopentenyl-diphosphate:tRNA isopentenyltransferase</fullName>
        <shortName evidence="10">IPP transferase</shortName>
        <shortName evidence="10">IPPT</shortName>
        <shortName evidence="10">IPTase</shortName>
    </alternativeName>
</protein>
<evidence type="ECO:0000256" key="5">
    <source>
        <dbReference type="ARBA" id="ARBA00022694"/>
    </source>
</evidence>
<dbReference type="PANTHER" id="PTHR11088">
    <property type="entry name" value="TRNA DIMETHYLALLYLTRANSFERASE"/>
    <property type="match status" value="1"/>
</dbReference>
<dbReference type="EC" id="2.5.1.75" evidence="10"/>
<evidence type="ECO:0000313" key="15">
    <source>
        <dbReference type="Proteomes" id="UP000315889"/>
    </source>
</evidence>
<dbReference type="InterPro" id="IPR027417">
    <property type="entry name" value="P-loop_NTPase"/>
</dbReference>
<organism evidence="14 15">
    <name type="scientific">SAR92 clade bacterium</name>
    <dbReference type="NCBI Taxonomy" id="2315479"/>
    <lineage>
        <taxon>Bacteria</taxon>
        <taxon>Pseudomonadati</taxon>
        <taxon>Pseudomonadota</taxon>
        <taxon>Gammaproteobacteria</taxon>
        <taxon>Cellvibrionales</taxon>
        <taxon>Porticoccaceae</taxon>
        <taxon>SAR92 clade</taxon>
    </lineage>
</organism>
<dbReference type="Pfam" id="PF01715">
    <property type="entry name" value="IPPT"/>
    <property type="match status" value="1"/>
</dbReference>
<keyword evidence="5 10" id="KW-0819">tRNA processing</keyword>
<proteinExistence type="inferred from homology"/>
<keyword evidence="6 10" id="KW-0547">Nucleotide-binding</keyword>
<evidence type="ECO:0000256" key="3">
    <source>
        <dbReference type="ARBA" id="ARBA00005842"/>
    </source>
</evidence>
<dbReference type="GO" id="GO:0006400">
    <property type="term" value="P:tRNA modification"/>
    <property type="evidence" value="ECO:0007669"/>
    <property type="project" value="TreeGrafter"/>
</dbReference>
<accession>A0A520MNW4</accession>
<feature type="binding site" evidence="10">
    <location>
        <begin position="16"/>
        <end position="21"/>
    </location>
    <ligand>
        <name>substrate</name>
    </ligand>
</feature>
<dbReference type="HAMAP" id="MF_00185">
    <property type="entry name" value="IPP_trans"/>
    <property type="match status" value="1"/>
</dbReference>
<evidence type="ECO:0000256" key="2">
    <source>
        <dbReference type="ARBA" id="ARBA00003213"/>
    </source>
</evidence>
<feature type="region of interest" description="Interaction with substrate tRNA" evidence="10">
    <location>
        <begin position="163"/>
        <end position="167"/>
    </location>
</feature>
<feature type="region of interest" description="Interaction with substrate tRNA" evidence="10">
    <location>
        <begin position="39"/>
        <end position="42"/>
    </location>
</feature>
<feature type="region of interest" description="Interaction with substrate tRNA" evidence="10">
    <location>
        <begin position="280"/>
        <end position="287"/>
    </location>
</feature>
<feature type="site" description="Interaction with substrate tRNA" evidence="10">
    <location>
        <position position="127"/>
    </location>
</feature>
<comment type="caution">
    <text evidence="10">Lacks conserved residue(s) required for the propagation of feature annotation.</text>
</comment>
<evidence type="ECO:0000256" key="11">
    <source>
        <dbReference type="RuleBase" id="RU003783"/>
    </source>
</evidence>
<dbReference type="SUPFAM" id="SSF52540">
    <property type="entry name" value="P-loop containing nucleoside triphosphate hydrolases"/>
    <property type="match status" value="1"/>
</dbReference>
<dbReference type="GO" id="GO:0005524">
    <property type="term" value="F:ATP binding"/>
    <property type="evidence" value="ECO:0007669"/>
    <property type="project" value="UniProtKB-UniRule"/>
</dbReference>
<evidence type="ECO:0000256" key="7">
    <source>
        <dbReference type="ARBA" id="ARBA00022840"/>
    </source>
</evidence>
<comment type="catalytic activity">
    <reaction evidence="9 10 11">
        <text>adenosine(37) in tRNA + dimethylallyl diphosphate = N(6)-dimethylallyladenosine(37) in tRNA + diphosphate</text>
        <dbReference type="Rhea" id="RHEA:26482"/>
        <dbReference type="Rhea" id="RHEA-COMP:10162"/>
        <dbReference type="Rhea" id="RHEA-COMP:10375"/>
        <dbReference type="ChEBI" id="CHEBI:33019"/>
        <dbReference type="ChEBI" id="CHEBI:57623"/>
        <dbReference type="ChEBI" id="CHEBI:74411"/>
        <dbReference type="ChEBI" id="CHEBI:74415"/>
        <dbReference type="EC" id="2.5.1.75"/>
    </reaction>
</comment>
<gene>
    <name evidence="10 14" type="primary">miaA</name>
    <name evidence="14" type="ORF">EVB03_00660</name>
</gene>
<dbReference type="AlphaFoldDB" id="A0A520MNW4"/>